<dbReference type="PIRSF" id="PIRSF036557">
    <property type="entry name" value="XdhA_RC"/>
    <property type="match status" value="1"/>
</dbReference>
<dbReference type="InterPro" id="IPR036884">
    <property type="entry name" value="2Fe-2S-bd_dom_sf"/>
</dbReference>
<dbReference type="OrthoDB" id="9796880at2"/>
<dbReference type="InterPro" id="IPR001041">
    <property type="entry name" value="2Fe-2S_ferredoxin-type"/>
</dbReference>
<keyword evidence="1" id="KW-0285">Flavoprotein</keyword>
<dbReference type="Pfam" id="PF01799">
    <property type="entry name" value="Fer2_2"/>
    <property type="match status" value="1"/>
</dbReference>
<dbReference type="PANTHER" id="PTHR45444:SF3">
    <property type="entry name" value="XANTHINE DEHYDROGENASE"/>
    <property type="match status" value="1"/>
</dbReference>
<evidence type="ECO:0000256" key="4">
    <source>
        <dbReference type="ARBA" id="ARBA00023002"/>
    </source>
</evidence>
<keyword evidence="8" id="KW-1185">Reference proteome</keyword>
<dbReference type="InterPro" id="IPR036010">
    <property type="entry name" value="2Fe-2S_ferredoxin-like_sf"/>
</dbReference>
<dbReference type="Gene3D" id="1.10.150.120">
    <property type="entry name" value="[2Fe-2S]-binding domain"/>
    <property type="match status" value="1"/>
</dbReference>
<organism evidence="7 8">
    <name type="scientific">Pirellulimonas nuda</name>
    <dbReference type="NCBI Taxonomy" id="2528009"/>
    <lineage>
        <taxon>Bacteria</taxon>
        <taxon>Pseudomonadati</taxon>
        <taxon>Planctomycetota</taxon>
        <taxon>Planctomycetia</taxon>
        <taxon>Pirellulales</taxon>
        <taxon>Lacipirellulaceae</taxon>
        <taxon>Pirellulimonas</taxon>
    </lineage>
</organism>
<dbReference type="SUPFAM" id="SSF55447">
    <property type="entry name" value="CO dehydrogenase flavoprotein C-terminal domain-like"/>
    <property type="match status" value="1"/>
</dbReference>
<keyword evidence="5" id="KW-0408">Iron</keyword>
<dbReference type="InterPro" id="IPR005107">
    <property type="entry name" value="CO_DH_flav_C"/>
</dbReference>
<dbReference type="RefSeq" id="WP_145289859.1">
    <property type="nucleotide sequence ID" value="NZ_CP036291.1"/>
</dbReference>
<dbReference type="SMART" id="SM01092">
    <property type="entry name" value="CO_deh_flav_C"/>
    <property type="match status" value="1"/>
</dbReference>
<dbReference type="KEGG" id="pnd:Pla175_41600"/>
<dbReference type="GO" id="GO:0071949">
    <property type="term" value="F:FAD binding"/>
    <property type="evidence" value="ECO:0007669"/>
    <property type="project" value="InterPro"/>
</dbReference>
<dbReference type="Pfam" id="PF00941">
    <property type="entry name" value="FAD_binding_5"/>
    <property type="match status" value="1"/>
</dbReference>
<evidence type="ECO:0000259" key="6">
    <source>
        <dbReference type="PROSITE" id="PS51387"/>
    </source>
</evidence>
<evidence type="ECO:0000313" key="7">
    <source>
        <dbReference type="EMBL" id="QDU90749.1"/>
    </source>
</evidence>
<dbReference type="Gene3D" id="3.30.465.10">
    <property type="match status" value="1"/>
</dbReference>
<dbReference type="EC" id="1.5.99.14" evidence="7"/>
<proteinExistence type="predicted"/>
<reference evidence="7 8" key="1">
    <citation type="submission" date="2019-02" db="EMBL/GenBank/DDBJ databases">
        <title>Deep-cultivation of Planctomycetes and their phenomic and genomic characterization uncovers novel biology.</title>
        <authorList>
            <person name="Wiegand S."/>
            <person name="Jogler M."/>
            <person name="Boedeker C."/>
            <person name="Pinto D."/>
            <person name="Vollmers J."/>
            <person name="Rivas-Marin E."/>
            <person name="Kohn T."/>
            <person name="Peeters S.H."/>
            <person name="Heuer A."/>
            <person name="Rast P."/>
            <person name="Oberbeckmann S."/>
            <person name="Bunk B."/>
            <person name="Jeske O."/>
            <person name="Meyerdierks A."/>
            <person name="Storesund J.E."/>
            <person name="Kallscheuer N."/>
            <person name="Luecker S."/>
            <person name="Lage O.M."/>
            <person name="Pohl T."/>
            <person name="Merkel B.J."/>
            <person name="Hornburger P."/>
            <person name="Mueller R.-W."/>
            <person name="Bruemmer F."/>
            <person name="Labrenz M."/>
            <person name="Spormann A.M."/>
            <person name="Op den Camp H."/>
            <person name="Overmann J."/>
            <person name="Amann R."/>
            <person name="Jetten M.S.M."/>
            <person name="Mascher T."/>
            <person name="Medema M.H."/>
            <person name="Devos D.P."/>
            <person name="Kaster A.-K."/>
            <person name="Ovreas L."/>
            <person name="Rohde M."/>
            <person name="Galperin M.Y."/>
            <person name="Jogler C."/>
        </authorList>
    </citation>
    <scope>NUCLEOTIDE SEQUENCE [LARGE SCALE GENOMIC DNA]</scope>
    <source>
        <strain evidence="7 8">Pla175</strain>
    </source>
</reference>
<keyword evidence="2" id="KW-0479">Metal-binding</keyword>
<dbReference type="InterPro" id="IPR016167">
    <property type="entry name" value="FAD-bd_PCMH_sub1"/>
</dbReference>
<dbReference type="InterPro" id="IPR002888">
    <property type="entry name" value="2Fe-2S-bd"/>
</dbReference>
<dbReference type="SUPFAM" id="SSF54292">
    <property type="entry name" value="2Fe-2S ferredoxin-like"/>
    <property type="match status" value="1"/>
</dbReference>
<dbReference type="SUPFAM" id="SSF56176">
    <property type="entry name" value="FAD-binding/transporter-associated domain-like"/>
    <property type="match status" value="1"/>
</dbReference>
<dbReference type="Gene3D" id="3.30.390.50">
    <property type="entry name" value="CO dehydrogenase flavoprotein, C-terminal domain"/>
    <property type="match status" value="1"/>
</dbReference>
<evidence type="ECO:0000256" key="1">
    <source>
        <dbReference type="ARBA" id="ARBA00022630"/>
    </source>
</evidence>
<protein>
    <submittedName>
        <fullName evidence="7">6-hydroxypseudooxynicotine dehydrogenase complex subunit beta</fullName>
        <ecNumber evidence="7">1.5.99.14</ecNumber>
    </submittedName>
</protein>
<dbReference type="Gene3D" id="3.30.43.10">
    <property type="entry name" value="Uridine Diphospho-n-acetylenolpyruvylglucosamine Reductase, domain 2"/>
    <property type="match status" value="1"/>
</dbReference>
<name>A0A518DGZ5_9BACT</name>
<dbReference type="PANTHER" id="PTHR45444">
    <property type="entry name" value="XANTHINE DEHYDROGENASE"/>
    <property type="match status" value="1"/>
</dbReference>
<dbReference type="EMBL" id="CP036291">
    <property type="protein sequence ID" value="QDU90749.1"/>
    <property type="molecule type" value="Genomic_DNA"/>
</dbReference>
<dbReference type="Gene3D" id="3.10.20.30">
    <property type="match status" value="1"/>
</dbReference>
<evidence type="ECO:0000313" key="8">
    <source>
        <dbReference type="Proteomes" id="UP000317429"/>
    </source>
</evidence>
<dbReference type="GO" id="GO:0005506">
    <property type="term" value="F:iron ion binding"/>
    <property type="evidence" value="ECO:0007669"/>
    <property type="project" value="InterPro"/>
</dbReference>
<keyword evidence="3" id="KW-0274">FAD</keyword>
<dbReference type="InterPro" id="IPR036683">
    <property type="entry name" value="CO_DH_flav_C_dom_sf"/>
</dbReference>
<evidence type="ECO:0000256" key="3">
    <source>
        <dbReference type="ARBA" id="ARBA00022827"/>
    </source>
</evidence>
<dbReference type="SUPFAM" id="SSF47741">
    <property type="entry name" value="CO dehydrogenase ISP C-domain like"/>
    <property type="match status" value="1"/>
</dbReference>
<dbReference type="PROSITE" id="PS00197">
    <property type="entry name" value="2FE2S_FER_1"/>
    <property type="match status" value="1"/>
</dbReference>
<dbReference type="InterPro" id="IPR002346">
    <property type="entry name" value="Mopterin_DH_FAD-bd"/>
</dbReference>
<dbReference type="InterPro" id="IPR012175">
    <property type="entry name" value="Xanth_DH_ssu_bac"/>
</dbReference>
<keyword evidence="4 7" id="KW-0560">Oxidoreductase</keyword>
<dbReference type="Proteomes" id="UP000317429">
    <property type="component" value="Chromosome"/>
</dbReference>
<sequence>MRDLLVIYVNGARHEVSGRWAERTLTEWLREGLRLVGTKVVCSEGDCGACSVLVGRVEAPGEALVYRTIDACIAFLYQLDRCHVVTVEGLRQGAVLSPVQRAMVDCHGSQCGFCTPGFVTTLHGMLEAQNGDPLTDEGLRYGLSGNLCRCTGYAQIIEAGRSIDPARVARIAELYDSKRIATDLAAIGTEDVCIEITEAGATRRVMIPTSLSKAIAWKAEFPAARLVSGATDLGVQRNHGKLPAGDVLYLGRVAGFDKIAHQAGALTMAAGATWRQVEQATRTLLPQLWAILTRFGSPQIRNLATFGGNLANASPIADSLPALYAQGAELELASARGRRRVPIESFYLGYKQLDLAADELIVAVHMPLPAEHNELVLAKVSKRRDMDISTVASAVWLTVEEGTIVDARVALGGVGPTVVRSPGAEGVLVGAGVEEETFRKAGRAARADVTPISDVRSSAAYRAQLVENLVARAFFEIAPQPVGA</sequence>
<dbReference type="GO" id="GO:0051537">
    <property type="term" value="F:2 iron, 2 sulfur cluster binding"/>
    <property type="evidence" value="ECO:0007669"/>
    <property type="project" value="InterPro"/>
</dbReference>
<dbReference type="Pfam" id="PF00111">
    <property type="entry name" value="Fer2"/>
    <property type="match status" value="1"/>
</dbReference>
<feature type="domain" description="FAD-binding PCMH-type" evidence="6">
    <location>
        <begin position="197"/>
        <end position="371"/>
    </location>
</feature>
<gene>
    <name evidence="7" type="primary">kdhB</name>
    <name evidence="7" type="ORF">Pla175_41600</name>
</gene>
<dbReference type="InterPro" id="IPR016208">
    <property type="entry name" value="Ald_Oxase/xanthine_DH-like"/>
</dbReference>
<evidence type="ECO:0000256" key="2">
    <source>
        <dbReference type="ARBA" id="ARBA00022723"/>
    </source>
</evidence>
<accession>A0A518DGZ5</accession>
<dbReference type="GO" id="GO:0034909">
    <property type="term" value="F:6-hydroxypseudooxynicotine dehydrogenase activity"/>
    <property type="evidence" value="ECO:0007669"/>
    <property type="project" value="UniProtKB-EC"/>
</dbReference>
<dbReference type="InterPro" id="IPR012675">
    <property type="entry name" value="Beta-grasp_dom_sf"/>
</dbReference>
<dbReference type="InterPro" id="IPR016166">
    <property type="entry name" value="FAD-bd_PCMH"/>
</dbReference>
<dbReference type="InterPro" id="IPR036318">
    <property type="entry name" value="FAD-bd_PCMH-like_sf"/>
</dbReference>
<dbReference type="AlphaFoldDB" id="A0A518DGZ5"/>
<dbReference type="InterPro" id="IPR006058">
    <property type="entry name" value="2Fe2S_fd_BS"/>
</dbReference>
<dbReference type="PROSITE" id="PS51387">
    <property type="entry name" value="FAD_PCMH"/>
    <property type="match status" value="1"/>
</dbReference>
<evidence type="ECO:0000256" key="5">
    <source>
        <dbReference type="ARBA" id="ARBA00023004"/>
    </source>
</evidence>
<dbReference type="Pfam" id="PF03450">
    <property type="entry name" value="CO_deh_flav_C"/>
    <property type="match status" value="1"/>
</dbReference>
<dbReference type="InterPro" id="IPR016169">
    <property type="entry name" value="FAD-bd_PCMH_sub2"/>
</dbReference>